<sequence length="36" mass="4043">MNVTFAHSVQCPSPLLKVAHSCQELNRMRKQGNFGL</sequence>
<proteinExistence type="predicted"/>
<reference evidence="1" key="1">
    <citation type="submission" date="2018-02" db="EMBL/GenBank/DDBJ databases">
        <title>Rhizophora mucronata_Transcriptome.</title>
        <authorList>
            <person name="Meera S.P."/>
            <person name="Sreeshan A."/>
            <person name="Augustine A."/>
        </authorList>
    </citation>
    <scope>NUCLEOTIDE SEQUENCE</scope>
    <source>
        <tissue evidence="1">Leaf</tissue>
    </source>
</reference>
<dbReference type="AlphaFoldDB" id="A0A2P2PVW5"/>
<protein>
    <submittedName>
        <fullName evidence="1">Uncharacterized protein</fullName>
    </submittedName>
</protein>
<dbReference type="EMBL" id="GGEC01078407">
    <property type="protein sequence ID" value="MBX58891.1"/>
    <property type="molecule type" value="Transcribed_RNA"/>
</dbReference>
<organism evidence="1">
    <name type="scientific">Rhizophora mucronata</name>
    <name type="common">Asiatic mangrove</name>
    <dbReference type="NCBI Taxonomy" id="61149"/>
    <lineage>
        <taxon>Eukaryota</taxon>
        <taxon>Viridiplantae</taxon>
        <taxon>Streptophyta</taxon>
        <taxon>Embryophyta</taxon>
        <taxon>Tracheophyta</taxon>
        <taxon>Spermatophyta</taxon>
        <taxon>Magnoliopsida</taxon>
        <taxon>eudicotyledons</taxon>
        <taxon>Gunneridae</taxon>
        <taxon>Pentapetalae</taxon>
        <taxon>rosids</taxon>
        <taxon>fabids</taxon>
        <taxon>Malpighiales</taxon>
        <taxon>Rhizophoraceae</taxon>
        <taxon>Rhizophora</taxon>
    </lineage>
</organism>
<evidence type="ECO:0000313" key="1">
    <source>
        <dbReference type="EMBL" id="MBX58891.1"/>
    </source>
</evidence>
<accession>A0A2P2PVW5</accession>
<name>A0A2P2PVW5_RHIMU</name>